<accession>A0A543I5X9</accession>
<dbReference type="RefSeq" id="WP_141915988.1">
    <property type="nucleotide sequence ID" value="NZ_VFPN01000001.1"/>
</dbReference>
<evidence type="ECO:0000313" key="2">
    <source>
        <dbReference type="Proteomes" id="UP000318331"/>
    </source>
</evidence>
<keyword evidence="2" id="KW-1185">Reference proteome</keyword>
<gene>
    <name evidence="1" type="ORF">FB466_0794</name>
</gene>
<reference evidence="1 2" key="1">
    <citation type="submission" date="2019-06" db="EMBL/GenBank/DDBJ databases">
        <title>Sequencing the genomes of 1000 actinobacteria strains.</title>
        <authorList>
            <person name="Klenk H.-P."/>
        </authorList>
    </citation>
    <scope>NUCLEOTIDE SEQUENCE [LARGE SCALE GENOMIC DNA]</scope>
    <source>
        <strain evidence="1 2">DSM 18031</strain>
    </source>
</reference>
<dbReference type="OrthoDB" id="5122866at2"/>
<dbReference type="EMBL" id="VFPN01000001">
    <property type="protein sequence ID" value="TQM65974.1"/>
    <property type="molecule type" value="Genomic_DNA"/>
</dbReference>
<name>A0A543I5X9_9MICO</name>
<proteinExistence type="predicted"/>
<protein>
    <submittedName>
        <fullName evidence="1">Uncharacterized protein</fullName>
    </submittedName>
</protein>
<dbReference type="Proteomes" id="UP000318331">
    <property type="component" value="Unassembled WGS sequence"/>
</dbReference>
<comment type="caution">
    <text evidence="1">The sequence shown here is derived from an EMBL/GenBank/DDBJ whole genome shotgun (WGS) entry which is preliminary data.</text>
</comment>
<sequence>MPVDVVILAPSGANLLAQRELGEAFNPPLIVRESPDGGTVTFSDMDDALVLTLARAKRVDTLRDVTRVLEPATPIPATCGFWTEGYIPFDAITRGLVVAYALAELTNGVTVVKGLPE</sequence>
<dbReference type="AlphaFoldDB" id="A0A543I5X9"/>
<organism evidence="1 2">
    <name type="scientific">Klugiella xanthotipulae</name>
    <dbReference type="NCBI Taxonomy" id="244735"/>
    <lineage>
        <taxon>Bacteria</taxon>
        <taxon>Bacillati</taxon>
        <taxon>Actinomycetota</taxon>
        <taxon>Actinomycetes</taxon>
        <taxon>Micrococcales</taxon>
        <taxon>Microbacteriaceae</taxon>
        <taxon>Klugiella</taxon>
    </lineage>
</organism>
<evidence type="ECO:0000313" key="1">
    <source>
        <dbReference type="EMBL" id="TQM65974.1"/>
    </source>
</evidence>